<dbReference type="STRING" id="1236517.ADJ77_01760"/>
<dbReference type="EMBL" id="CP072370">
    <property type="protein sequence ID" value="QUB87553.1"/>
    <property type="molecule type" value="Genomic_DNA"/>
</dbReference>
<keyword evidence="1" id="KW-0175">Coiled coil</keyword>
<feature type="coiled-coil region" evidence="1">
    <location>
        <begin position="50"/>
        <end position="80"/>
    </location>
</feature>
<proteinExistence type="predicted"/>
<dbReference type="RefSeq" id="WP_050695964.1">
    <property type="nucleotide sequence ID" value="NZ_CP012074.1"/>
</dbReference>
<evidence type="ECO:0000256" key="1">
    <source>
        <dbReference type="SAM" id="Coils"/>
    </source>
</evidence>
<sequence length="117" mass="13648">MIKVTRKNETKEFETVADLFKTTRQERNKYFGTYLAEVTDERPLELEGLVKKVEEQVGMYEELLQNLKGLKEVVVAEKKNKDDLDFLKRFDSAIINPDTKDLVLRAILEAKKRGLIE</sequence>
<gene>
    <name evidence="2" type="ORF">ADJ77_01760</name>
    <name evidence="3" type="ORF">J5A51_08910</name>
</gene>
<keyword evidence="5" id="KW-1185">Reference proteome</keyword>
<accession>A0A0K1NHP0</accession>
<organism evidence="2 4">
    <name type="scientific">Prevotella fusca JCM 17724</name>
    <dbReference type="NCBI Taxonomy" id="1236517"/>
    <lineage>
        <taxon>Bacteria</taxon>
        <taxon>Pseudomonadati</taxon>
        <taxon>Bacteroidota</taxon>
        <taxon>Bacteroidia</taxon>
        <taxon>Bacteroidales</taxon>
        <taxon>Prevotellaceae</taxon>
        <taxon>Prevotella</taxon>
    </lineage>
</organism>
<dbReference type="Proteomes" id="UP000060345">
    <property type="component" value="Chromosome 1"/>
</dbReference>
<dbReference type="KEGG" id="pfus:ADJ77_01760"/>
<name>A0A0K1NHP0_9BACT</name>
<evidence type="ECO:0000313" key="2">
    <source>
        <dbReference type="EMBL" id="AKU68599.1"/>
    </source>
</evidence>
<dbReference type="Proteomes" id="UP000682005">
    <property type="component" value="Chromosome 1"/>
</dbReference>
<evidence type="ECO:0000313" key="4">
    <source>
        <dbReference type="Proteomes" id="UP000060345"/>
    </source>
</evidence>
<protein>
    <submittedName>
        <fullName evidence="2">Uncharacterized protein</fullName>
    </submittedName>
</protein>
<dbReference type="AlphaFoldDB" id="A0A0K1NHP0"/>
<evidence type="ECO:0000313" key="5">
    <source>
        <dbReference type="Proteomes" id="UP000682005"/>
    </source>
</evidence>
<reference evidence="2 4" key="1">
    <citation type="submission" date="2015-07" db="EMBL/GenBank/DDBJ databases">
        <authorList>
            <person name="Noorani M."/>
        </authorList>
    </citation>
    <scope>NUCLEOTIDE SEQUENCE [LARGE SCALE GENOMIC DNA]</scope>
    <source>
        <strain evidence="2 4">W1435</strain>
    </source>
</reference>
<reference evidence="3 5" key="2">
    <citation type="submission" date="2021-03" db="EMBL/GenBank/DDBJ databases">
        <title>Human Oral Microbial Genomes.</title>
        <authorList>
            <person name="Johnston C.D."/>
            <person name="Chen T."/>
            <person name="Dewhirst F.E."/>
        </authorList>
    </citation>
    <scope>NUCLEOTIDE SEQUENCE [LARGE SCALE GENOMIC DNA]</scope>
    <source>
        <strain evidence="3 5">W1435</strain>
    </source>
</reference>
<dbReference type="EMBL" id="CP012074">
    <property type="protein sequence ID" value="AKU68599.1"/>
    <property type="molecule type" value="Genomic_DNA"/>
</dbReference>
<evidence type="ECO:0000313" key="3">
    <source>
        <dbReference type="EMBL" id="QUB87553.1"/>
    </source>
</evidence>